<evidence type="ECO:0000256" key="1">
    <source>
        <dbReference type="SAM" id="Coils"/>
    </source>
</evidence>
<feature type="coiled-coil region" evidence="1">
    <location>
        <begin position="58"/>
        <end position="89"/>
    </location>
</feature>
<accession>A0AAU7YEF3</accession>
<dbReference type="EMBL" id="PP847201">
    <property type="protein sequence ID" value="XBY85841.1"/>
    <property type="molecule type" value="Genomic_DNA"/>
</dbReference>
<dbReference type="InterPro" id="IPR018004">
    <property type="entry name" value="KilA/APSES_HTH"/>
</dbReference>
<evidence type="ECO:0000313" key="3">
    <source>
        <dbReference type="EMBL" id="XBY85841.1"/>
    </source>
</evidence>
<keyword evidence="1" id="KW-0175">Coiled coil</keyword>
<evidence type="ECO:0000259" key="2">
    <source>
        <dbReference type="PROSITE" id="PS51301"/>
    </source>
</evidence>
<protein>
    <recommendedName>
        <fullName evidence="2">KilA-N domain-containing protein</fullName>
    </recommendedName>
</protein>
<reference evidence="3" key="1">
    <citation type="submission" date="2024-05" db="EMBL/GenBank/DDBJ databases">
        <title>Complete genomes of an iridovirus, and two densoviruses identified in lab reared social spiders in California, USA.</title>
        <authorList>
            <person name="Millerwise S."/>
            <person name="Lund M.C."/>
            <person name="Schmidlin K."/>
            <person name="Kraberger S."/>
            <person name="Harrison J."/>
            <person name="Cease A."/>
            <person name="Pinter-Wollman N."/>
            <person name="Varsani A."/>
        </authorList>
    </citation>
    <scope>NUCLEOTIDE SEQUENCE</scope>
    <source>
        <strain evidence="3">SocP20</strain>
    </source>
</reference>
<feature type="domain" description="KilA-N" evidence="2">
    <location>
        <begin position="1"/>
        <end position="48"/>
    </location>
</feature>
<name>A0AAU7YEF3_9VIRU</name>
<dbReference type="Pfam" id="PF04383">
    <property type="entry name" value="KilA-N"/>
    <property type="match status" value="1"/>
</dbReference>
<dbReference type="InterPro" id="IPR017880">
    <property type="entry name" value="KilA_N"/>
</dbReference>
<proteinExistence type="predicted"/>
<sequence length="95" mass="11456">MFYEIKGDNDDVTKQITGQYVIKEFILDIASWISVEFYDKCNNIIINYFVNEYKTMDKKTLQSKINEVEEKMKKLLDEKEEELQEKMIKSTNCFY</sequence>
<organism evidence="3">
    <name type="scientific">Iridovirus sp</name>
    <dbReference type="NCBI Taxonomy" id="135728"/>
    <lineage>
        <taxon>Viruses</taxon>
        <taxon>Varidnaviria</taxon>
        <taxon>Bamfordvirae</taxon>
        <taxon>Nucleocytoviricota</taxon>
        <taxon>Megaviricetes</taxon>
        <taxon>Pimascovirales</taxon>
        <taxon>Pimascovirales incertae sedis</taxon>
        <taxon>Iridoviridae</taxon>
        <taxon>Betairidovirinae</taxon>
        <taxon>Iridovirus</taxon>
    </lineage>
</organism>
<dbReference type="PROSITE" id="PS51301">
    <property type="entry name" value="KILA_N"/>
    <property type="match status" value="1"/>
</dbReference>